<dbReference type="InterPro" id="IPR020568">
    <property type="entry name" value="Ribosomal_Su5_D2-typ_SF"/>
</dbReference>
<evidence type="ECO:0000256" key="3">
    <source>
        <dbReference type="ARBA" id="ARBA00022759"/>
    </source>
</evidence>
<evidence type="ECO:0000256" key="5">
    <source>
        <dbReference type="ARBA" id="ARBA00022884"/>
    </source>
</evidence>
<dbReference type="Pfam" id="PF00825">
    <property type="entry name" value="Ribonuclease_P"/>
    <property type="match status" value="1"/>
</dbReference>
<dbReference type="NCBIfam" id="TIGR00188">
    <property type="entry name" value="rnpA"/>
    <property type="match status" value="1"/>
</dbReference>
<dbReference type="GO" id="GO:0004526">
    <property type="term" value="F:ribonuclease P activity"/>
    <property type="evidence" value="ECO:0007669"/>
    <property type="project" value="UniProtKB-UniRule"/>
</dbReference>
<dbReference type="InterPro" id="IPR000100">
    <property type="entry name" value="RNase_P"/>
</dbReference>
<dbReference type="EC" id="3.1.26.5" evidence="6 7"/>
<comment type="function">
    <text evidence="6">RNaseP catalyzes the removal of the 5'-leader sequence from pre-tRNA to produce the mature 5'-terminus. It can also cleave other RNA substrates such as 4.5S RNA. The protein component plays an auxiliary but essential role in vivo by binding to the 5'-leader sequence and broadening the substrate specificity of the ribozyme.</text>
</comment>
<accession>A0A9D1K3S3</accession>
<protein>
    <recommendedName>
        <fullName evidence="6 7">Ribonuclease P protein component</fullName>
        <shortName evidence="6">RNase P protein</shortName>
        <shortName evidence="6">RNaseP protein</shortName>
        <ecNumber evidence="6 7">3.1.26.5</ecNumber>
    </recommendedName>
    <alternativeName>
        <fullName evidence="6">Protein C5</fullName>
    </alternativeName>
</protein>
<dbReference type="InterPro" id="IPR014721">
    <property type="entry name" value="Ribsml_uS5_D2-typ_fold_subgr"/>
</dbReference>
<evidence type="ECO:0000256" key="2">
    <source>
        <dbReference type="ARBA" id="ARBA00022722"/>
    </source>
</evidence>
<comment type="catalytic activity">
    <reaction evidence="6">
        <text>Endonucleolytic cleavage of RNA, removing 5'-extranucleotides from tRNA precursor.</text>
        <dbReference type="EC" id="3.1.26.5"/>
    </reaction>
</comment>
<reference evidence="8" key="2">
    <citation type="journal article" date="2021" name="PeerJ">
        <title>Extensive microbial diversity within the chicken gut microbiome revealed by metagenomics and culture.</title>
        <authorList>
            <person name="Gilroy R."/>
            <person name="Ravi A."/>
            <person name="Getino M."/>
            <person name="Pursley I."/>
            <person name="Horton D.L."/>
            <person name="Alikhan N.F."/>
            <person name="Baker D."/>
            <person name="Gharbi K."/>
            <person name="Hall N."/>
            <person name="Watson M."/>
            <person name="Adriaenssens E.M."/>
            <person name="Foster-Nyarko E."/>
            <person name="Jarju S."/>
            <person name="Secka A."/>
            <person name="Antonio M."/>
            <person name="Oren A."/>
            <person name="Chaudhuri R.R."/>
            <person name="La Ragione R."/>
            <person name="Hildebrand F."/>
            <person name="Pallen M.J."/>
        </authorList>
    </citation>
    <scope>NUCLEOTIDE SEQUENCE</scope>
    <source>
        <strain evidence="8">CHK152-2994</strain>
    </source>
</reference>
<evidence type="ECO:0000256" key="4">
    <source>
        <dbReference type="ARBA" id="ARBA00022801"/>
    </source>
</evidence>
<evidence type="ECO:0000313" key="8">
    <source>
        <dbReference type="EMBL" id="HIS83077.1"/>
    </source>
</evidence>
<dbReference type="SUPFAM" id="SSF54211">
    <property type="entry name" value="Ribosomal protein S5 domain 2-like"/>
    <property type="match status" value="1"/>
</dbReference>
<dbReference type="GO" id="GO:0001682">
    <property type="term" value="P:tRNA 5'-leader removal"/>
    <property type="evidence" value="ECO:0007669"/>
    <property type="project" value="UniProtKB-UniRule"/>
</dbReference>
<dbReference type="AlphaFoldDB" id="A0A9D1K3S3"/>
<reference evidence="8" key="1">
    <citation type="submission" date="2020-10" db="EMBL/GenBank/DDBJ databases">
        <authorList>
            <person name="Gilroy R."/>
        </authorList>
    </citation>
    <scope>NUCLEOTIDE SEQUENCE</scope>
    <source>
        <strain evidence="8">CHK152-2994</strain>
    </source>
</reference>
<dbReference type="GO" id="GO:0000049">
    <property type="term" value="F:tRNA binding"/>
    <property type="evidence" value="ECO:0007669"/>
    <property type="project" value="UniProtKB-UniRule"/>
</dbReference>
<dbReference type="Gene3D" id="3.30.230.10">
    <property type="match status" value="1"/>
</dbReference>
<evidence type="ECO:0000256" key="7">
    <source>
        <dbReference type="NCBIfam" id="TIGR00188"/>
    </source>
</evidence>
<comment type="similarity">
    <text evidence="6">Belongs to the RnpA family.</text>
</comment>
<sequence>MLKKQFRLKNKAAFTATYRIKNSFHKSGVTLFAGRLKNDASTPTRAGFVVSKKTHKRAVKRNRLKRLMRESYRLLLKSGNTANSQNYLSLIFVGGENALDKNFVQMQNIIKQLLERLQ</sequence>
<organism evidence="8 9">
    <name type="scientific">Candidatus Scatenecus faecavium</name>
    <dbReference type="NCBI Taxonomy" id="2840915"/>
    <lineage>
        <taxon>Bacteria</taxon>
        <taxon>Candidatus Scatenecus</taxon>
    </lineage>
</organism>
<dbReference type="PANTHER" id="PTHR33992:SF1">
    <property type="entry name" value="RIBONUCLEASE P PROTEIN COMPONENT"/>
    <property type="match status" value="1"/>
</dbReference>
<evidence type="ECO:0000313" key="9">
    <source>
        <dbReference type="Proteomes" id="UP000824139"/>
    </source>
</evidence>
<dbReference type="HAMAP" id="MF_00227">
    <property type="entry name" value="RNase_P"/>
    <property type="match status" value="1"/>
</dbReference>
<evidence type="ECO:0000256" key="6">
    <source>
        <dbReference type="HAMAP-Rule" id="MF_00227"/>
    </source>
</evidence>
<dbReference type="Proteomes" id="UP000824139">
    <property type="component" value="Unassembled WGS sequence"/>
</dbReference>
<proteinExistence type="inferred from homology"/>
<evidence type="ECO:0000256" key="1">
    <source>
        <dbReference type="ARBA" id="ARBA00022694"/>
    </source>
</evidence>
<keyword evidence="5 6" id="KW-0694">RNA-binding</keyword>
<keyword evidence="1 6" id="KW-0819">tRNA processing</keyword>
<dbReference type="PANTHER" id="PTHR33992">
    <property type="entry name" value="RIBONUCLEASE P PROTEIN COMPONENT"/>
    <property type="match status" value="1"/>
</dbReference>
<dbReference type="GO" id="GO:0030677">
    <property type="term" value="C:ribonuclease P complex"/>
    <property type="evidence" value="ECO:0007669"/>
    <property type="project" value="TreeGrafter"/>
</dbReference>
<name>A0A9D1K3S3_9BACT</name>
<comment type="subunit">
    <text evidence="6">Consists of a catalytic RNA component (M1 or rnpB) and a protein subunit.</text>
</comment>
<dbReference type="EMBL" id="DVJO01000123">
    <property type="protein sequence ID" value="HIS83077.1"/>
    <property type="molecule type" value="Genomic_DNA"/>
</dbReference>
<comment type="caution">
    <text evidence="8">The sequence shown here is derived from an EMBL/GenBank/DDBJ whole genome shotgun (WGS) entry which is preliminary data.</text>
</comment>
<gene>
    <name evidence="6 8" type="primary">rnpA</name>
    <name evidence="8" type="ORF">IAD41_05670</name>
</gene>
<keyword evidence="3 6" id="KW-0255">Endonuclease</keyword>
<dbReference type="GO" id="GO:0042781">
    <property type="term" value="F:3'-tRNA processing endoribonuclease activity"/>
    <property type="evidence" value="ECO:0007669"/>
    <property type="project" value="TreeGrafter"/>
</dbReference>
<keyword evidence="4 6" id="KW-0378">Hydrolase</keyword>
<keyword evidence="2 6" id="KW-0540">Nuclease</keyword>